<keyword evidence="1" id="KW-0472">Membrane</keyword>
<evidence type="ECO:0000313" key="3">
    <source>
        <dbReference type="Proteomes" id="UP000187172"/>
    </source>
</evidence>
<dbReference type="EMBL" id="MRTP01000003">
    <property type="protein sequence ID" value="OMF54676.1"/>
    <property type="molecule type" value="Genomic_DNA"/>
</dbReference>
<organism evidence="2 3">
    <name type="scientific">Paenibacillus rhizosphaerae</name>
    <dbReference type="NCBI Taxonomy" id="297318"/>
    <lineage>
        <taxon>Bacteria</taxon>
        <taxon>Bacillati</taxon>
        <taxon>Bacillota</taxon>
        <taxon>Bacilli</taxon>
        <taxon>Bacillales</taxon>
        <taxon>Paenibacillaceae</taxon>
        <taxon>Paenibacillus</taxon>
    </lineage>
</organism>
<dbReference type="SUPFAM" id="SSF48371">
    <property type="entry name" value="ARM repeat"/>
    <property type="match status" value="1"/>
</dbReference>
<evidence type="ECO:0000256" key="1">
    <source>
        <dbReference type="SAM" id="Phobius"/>
    </source>
</evidence>
<dbReference type="Proteomes" id="UP000187172">
    <property type="component" value="Unassembled WGS sequence"/>
</dbReference>
<feature type="transmembrane region" description="Helical" evidence="1">
    <location>
        <begin position="516"/>
        <end position="538"/>
    </location>
</feature>
<keyword evidence="3" id="KW-1185">Reference proteome</keyword>
<evidence type="ECO:0000313" key="2">
    <source>
        <dbReference type="EMBL" id="OMF54676.1"/>
    </source>
</evidence>
<dbReference type="InterPro" id="IPR016024">
    <property type="entry name" value="ARM-type_fold"/>
</dbReference>
<keyword evidence="1" id="KW-1133">Transmembrane helix</keyword>
<name>A0A1R1ES69_9BACL</name>
<keyword evidence="1" id="KW-0812">Transmembrane</keyword>
<reference evidence="2 3" key="1">
    <citation type="submission" date="2016-11" db="EMBL/GenBank/DDBJ databases">
        <title>Paenibacillus species isolates.</title>
        <authorList>
            <person name="Beno S.M."/>
        </authorList>
    </citation>
    <scope>NUCLEOTIDE SEQUENCE [LARGE SCALE GENOMIC DNA]</scope>
    <source>
        <strain evidence="2 3">FSL R5-0378</strain>
    </source>
</reference>
<protein>
    <recommendedName>
        <fullName evidence="4">Phage tail tape measure protein</fullName>
    </recommendedName>
</protein>
<sequence length="965" mass="104249">MATTLEELQVLITAETAGLRKELNNVKKDLGGLDKQAKESAESISKAFGAVKTALVALGIGKIIKDSINAASQLEGAMTGLQSIVEGHGLSMQRANKFIQDYIKDGLVPLTNAVNAYKYLAARGYSEDQIQSVMLRLKDSAAFGRQSYLSLGEAVESAAEGLKSENSILVDNAGVTKNVAKMWEDYAKAQGKSYDELTQQEKIQAEVNGIMQETQFQVGDAARYADTYAGRLAALNKTLYDIKVSLGQAFMPIMNVILPLLQTLANAVSRVMSYVAMFMQALFGVSKGHQQQAASANKAAAAQINVGDSADKAGKKAKKAAKEARGAVLAFDEINQLPDKSGSGADDSAAGAGAGGGAGGLGTIDMPGLDPAEVNVIPEEIQKMAEKVKAILSKIFEPFKKAWDEYGPGVTNEFKRAIEGSKDLLQSFGKLLSSVWENGGSRFLENIVGLALEIARLGLRIYNDFILPVVKWFVDYLNPETNKATKGILDGVNWLLEKLKEFVGYLAGDGFKYVQIALGGLLGAFIALKAYETVLGIIEFIKGLALAAKALFVVLAANPIGLVITAIGLLVGAFIAAYNNNETFRKTVDKLWDQLKTALIPILKDLKEAFIYIWNNVLVPLGSFLKDAFVAAWDVVTKAAKFLWNDVLVPFGNFLKWLWNQVISPLADVLKDVLAIAFKTVYEVAKILWENVLAPLAEFLGAVFMAAVKGVIEILTTWWKNIFKPLGEFIASVFKPIIEDLIDVFVYLWHKVFEPIASYMGGQFIKTFETITSSIKTIIKGLKDIFLGLIDFIVGVFTGDWGKAWNGIKTVFKGVFESLYGIVKAPLNMIIDAINWVIDGLNKIQINLPNWDVMGDMKGKSFGINIGHIKKLARGGIVDSPQLAMIGEAGKEAVVPLENTSFVNTLASALGTAVMSAMQMSGGGQQTGAGGDVVIQVDGITMARVLNPYLSREQGRLGTAIIQPI</sequence>
<comment type="caution">
    <text evidence="2">The sequence shown here is derived from an EMBL/GenBank/DDBJ whole genome shotgun (WGS) entry which is preliminary data.</text>
</comment>
<dbReference type="RefSeq" id="WP_076170576.1">
    <property type="nucleotide sequence ID" value="NZ_MRTP01000003.1"/>
</dbReference>
<feature type="transmembrane region" description="Helical" evidence="1">
    <location>
        <begin position="550"/>
        <end position="578"/>
    </location>
</feature>
<dbReference type="STRING" id="297318.BK138_16080"/>
<accession>A0A1R1ES69</accession>
<proteinExistence type="predicted"/>
<dbReference type="AlphaFoldDB" id="A0A1R1ES69"/>
<evidence type="ECO:0008006" key="4">
    <source>
        <dbReference type="Google" id="ProtNLM"/>
    </source>
</evidence>
<gene>
    <name evidence="2" type="ORF">BK138_16080</name>
</gene>